<accession>A0A432WS68</accession>
<evidence type="ECO:0000256" key="2">
    <source>
        <dbReference type="SAM" id="SignalP"/>
    </source>
</evidence>
<dbReference type="AlphaFoldDB" id="A0A432WS68"/>
<evidence type="ECO:0000256" key="1">
    <source>
        <dbReference type="SAM" id="MobiDB-lite"/>
    </source>
</evidence>
<reference evidence="3 4" key="1">
    <citation type="journal article" date="2011" name="Front. Microbiol.">
        <title>Genomic signatures of strain selection and enhancement in Bacillus atrophaeus var. globigii, a historical biowarfare simulant.</title>
        <authorList>
            <person name="Gibbons H.S."/>
            <person name="Broomall S.M."/>
            <person name="McNew L.A."/>
            <person name="Daligault H."/>
            <person name="Chapman C."/>
            <person name="Bruce D."/>
            <person name="Karavis M."/>
            <person name="Krepps M."/>
            <person name="McGregor P.A."/>
            <person name="Hong C."/>
            <person name="Park K.H."/>
            <person name="Akmal A."/>
            <person name="Feldman A."/>
            <person name="Lin J.S."/>
            <person name="Chang W.E."/>
            <person name="Higgs B.W."/>
            <person name="Demirev P."/>
            <person name="Lindquist J."/>
            <person name="Liem A."/>
            <person name="Fochler E."/>
            <person name="Read T.D."/>
            <person name="Tapia R."/>
            <person name="Johnson S."/>
            <person name="Bishop-Lilly K.A."/>
            <person name="Detter C."/>
            <person name="Han C."/>
            <person name="Sozhamannan S."/>
            <person name="Rosenzweig C.N."/>
            <person name="Skowronski E.W."/>
        </authorList>
    </citation>
    <scope>NUCLEOTIDE SEQUENCE [LARGE SCALE GENOMIC DNA]</scope>
    <source>
        <strain evidence="3 4">GYP-17</strain>
    </source>
</reference>
<dbReference type="PROSITE" id="PS51257">
    <property type="entry name" value="PROKAR_LIPOPROTEIN"/>
    <property type="match status" value="1"/>
</dbReference>
<evidence type="ECO:0000313" key="4">
    <source>
        <dbReference type="Proteomes" id="UP000288405"/>
    </source>
</evidence>
<comment type="caution">
    <text evidence="3">The sequence shown here is derived from an EMBL/GenBank/DDBJ whole genome shotgun (WGS) entry which is preliminary data.</text>
</comment>
<dbReference type="NCBIfam" id="NF047637">
    <property type="entry name" value="lipo_CC0125"/>
    <property type="match status" value="1"/>
</dbReference>
<evidence type="ECO:0008006" key="5">
    <source>
        <dbReference type="Google" id="ProtNLM"/>
    </source>
</evidence>
<proteinExistence type="predicted"/>
<name>A0A432WS68_9GAMM</name>
<protein>
    <recommendedName>
        <fullName evidence="5">Lipoprotein</fullName>
    </recommendedName>
</protein>
<keyword evidence="2" id="KW-0732">Signal</keyword>
<feature type="signal peptide" evidence="2">
    <location>
        <begin position="1"/>
        <end position="22"/>
    </location>
</feature>
<gene>
    <name evidence="3" type="ORF">CWE11_02025</name>
</gene>
<sequence>MIKAYMKLSLVLVMITVVSACASSPTYREADGRGFGYSERKIADDHYRVHFKSRGDNTSLAMDYALLRASEVTLAQEYDWFRVVNRETFVNRERVSSGTSFGAGAGYETIRDCTPLGCRVYRRPVRHYNIGMSLGDSRSEVEVVLEVRMGRGMRPEQEQTFDAREVYENLKPESSS</sequence>
<feature type="chain" id="PRO_5019233763" description="Lipoprotein" evidence="2">
    <location>
        <begin position="23"/>
        <end position="176"/>
    </location>
</feature>
<organism evidence="3 4">
    <name type="scientific">Aliidiomarina sanyensis</name>
    <dbReference type="NCBI Taxonomy" id="1249555"/>
    <lineage>
        <taxon>Bacteria</taxon>
        <taxon>Pseudomonadati</taxon>
        <taxon>Pseudomonadota</taxon>
        <taxon>Gammaproteobacteria</taxon>
        <taxon>Alteromonadales</taxon>
        <taxon>Idiomarinaceae</taxon>
        <taxon>Aliidiomarina</taxon>
    </lineage>
</organism>
<keyword evidence="4" id="KW-1185">Reference proteome</keyword>
<dbReference type="Proteomes" id="UP000288405">
    <property type="component" value="Unassembled WGS sequence"/>
</dbReference>
<feature type="region of interest" description="Disordered" evidence="1">
    <location>
        <begin position="155"/>
        <end position="176"/>
    </location>
</feature>
<dbReference type="EMBL" id="PIPM01000001">
    <property type="protein sequence ID" value="RUO36612.1"/>
    <property type="molecule type" value="Genomic_DNA"/>
</dbReference>
<evidence type="ECO:0000313" key="3">
    <source>
        <dbReference type="EMBL" id="RUO36612.1"/>
    </source>
</evidence>